<keyword evidence="3" id="KW-1185">Reference proteome</keyword>
<feature type="transmembrane region" description="Helical" evidence="1">
    <location>
        <begin position="139"/>
        <end position="160"/>
    </location>
</feature>
<feature type="transmembrane region" description="Helical" evidence="1">
    <location>
        <begin position="205"/>
        <end position="221"/>
    </location>
</feature>
<comment type="caution">
    <text evidence="2">The sequence shown here is derived from an EMBL/GenBank/DDBJ whole genome shotgun (WGS) entry which is preliminary data.</text>
</comment>
<feature type="transmembrane region" description="Helical" evidence="1">
    <location>
        <begin position="227"/>
        <end position="248"/>
    </location>
</feature>
<organism evidence="2 3">
    <name type="scientific">Christiangramia gaetbulicola</name>
    <dbReference type="NCBI Taxonomy" id="703340"/>
    <lineage>
        <taxon>Bacteria</taxon>
        <taxon>Pseudomonadati</taxon>
        <taxon>Bacteroidota</taxon>
        <taxon>Flavobacteriia</taxon>
        <taxon>Flavobacteriales</taxon>
        <taxon>Flavobacteriaceae</taxon>
        <taxon>Christiangramia</taxon>
    </lineage>
</organism>
<gene>
    <name evidence="2" type="ORF">C8P64_1181</name>
</gene>
<dbReference type="OrthoDB" id="5189031at2"/>
<dbReference type="PANTHER" id="PTHR33802">
    <property type="entry name" value="SI:CH211-161H7.5-RELATED"/>
    <property type="match status" value="1"/>
</dbReference>
<keyword evidence="1" id="KW-0812">Transmembrane</keyword>
<feature type="transmembrane region" description="Helical" evidence="1">
    <location>
        <begin position="47"/>
        <end position="73"/>
    </location>
</feature>
<dbReference type="EMBL" id="QBKQ01000001">
    <property type="protein sequence ID" value="PTX45190.1"/>
    <property type="molecule type" value="Genomic_DNA"/>
</dbReference>
<evidence type="ECO:0000313" key="3">
    <source>
        <dbReference type="Proteomes" id="UP000244174"/>
    </source>
</evidence>
<keyword evidence="1" id="KW-1133">Transmembrane helix</keyword>
<sequence length="265" mass="30247">MVKRLAVLNFLSVIIAILTNFYAQTGRINNMTIGELSKKYSNLFTPADYAFSIWGLIYIGLLSFSGFMLYQAFTNGKYTEFITRTSFWFIIANIGTSLWVVAWLFEYTGLSVAIMFLILAKLLKIVLNNDMELWDAPFNIIAFYWWPICLYSGWISVASIANMASWLTVIGWDGAVFTEVEWTVIMIGVAVIVNLLMIHLRNMREFALVGVWALVAIYMRHQGTEEFIAKTALAGAIILFLNISYHGFINRKENPMYRLLMGEKG</sequence>
<evidence type="ECO:0008006" key="4">
    <source>
        <dbReference type="Google" id="ProtNLM"/>
    </source>
</evidence>
<proteinExistence type="predicted"/>
<feature type="transmembrane region" description="Helical" evidence="1">
    <location>
        <begin position="180"/>
        <end position="198"/>
    </location>
</feature>
<dbReference type="AlphaFoldDB" id="A0A2T6AN19"/>
<evidence type="ECO:0000313" key="2">
    <source>
        <dbReference type="EMBL" id="PTX45190.1"/>
    </source>
</evidence>
<dbReference type="RefSeq" id="WP_108171078.1">
    <property type="nucleotide sequence ID" value="NZ_QBKQ01000001.1"/>
</dbReference>
<dbReference type="PANTHER" id="PTHR33802:SF1">
    <property type="entry name" value="XK-RELATED PROTEIN"/>
    <property type="match status" value="1"/>
</dbReference>
<name>A0A2T6AN19_9FLAO</name>
<keyword evidence="1" id="KW-0472">Membrane</keyword>
<reference evidence="2 3" key="1">
    <citation type="submission" date="2018-04" db="EMBL/GenBank/DDBJ databases">
        <title>Genomic Encyclopedia of Archaeal and Bacterial Type Strains, Phase II (KMG-II): from individual species to whole genera.</title>
        <authorList>
            <person name="Goeker M."/>
        </authorList>
    </citation>
    <scope>NUCLEOTIDE SEQUENCE [LARGE SCALE GENOMIC DNA]</scope>
    <source>
        <strain evidence="2 3">DSM 23082</strain>
    </source>
</reference>
<evidence type="ECO:0000256" key="1">
    <source>
        <dbReference type="SAM" id="Phobius"/>
    </source>
</evidence>
<protein>
    <recommendedName>
        <fullName evidence="4">TspO/MBR related protein</fullName>
    </recommendedName>
</protein>
<accession>A0A2T6AN19</accession>
<feature type="transmembrane region" description="Helical" evidence="1">
    <location>
        <begin position="85"/>
        <end position="104"/>
    </location>
</feature>
<feature type="transmembrane region" description="Helical" evidence="1">
    <location>
        <begin position="110"/>
        <end position="127"/>
    </location>
</feature>
<dbReference type="Proteomes" id="UP000244174">
    <property type="component" value="Unassembled WGS sequence"/>
</dbReference>